<reference evidence="10" key="1">
    <citation type="journal article" date="2020" name="Stud. Mycol.">
        <title>101 Dothideomycetes genomes: a test case for predicting lifestyles and emergence of pathogens.</title>
        <authorList>
            <person name="Haridas S."/>
            <person name="Albert R."/>
            <person name="Binder M."/>
            <person name="Bloem J."/>
            <person name="Labutti K."/>
            <person name="Salamov A."/>
            <person name="Andreopoulos B."/>
            <person name="Baker S."/>
            <person name="Barry K."/>
            <person name="Bills G."/>
            <person name="Bluhm B."/>
            <person name="Cannon C."/>
            <person name="Castanera R."/>
            <person name="Culley D."/>
            <person name="Daum C."/>
            <person name="Ezra D."/>
            <person name="Gonzalez J."/>
            <person name="Henrissat B."/>
            <person name="Kuo A."/>
            <person name="Liang C."/>
            <person name="Lipzen A."/>
            <person name="Lutzoni F."/>
            <person name="Magnuson J."/>
            <person name="Mondo S."/>
            <person name="Nolan M."/>
            <person name="Ohm R."/>
            <person name="Pangilinan J."/>
            <person name="Park H.-J."/>
            <person name="Ramirez L."/>
            <person name="Alfaro M."/>
            <person name="Sun H."/>
            <person name="Tritt A."/>
            <person name="Yoshinaga Y."/>
            <person name="Zwiers L.-H."/>
            <person name="Turgeon B."/>
            <person name="Goodwin S."/>
            <person name="Spatafora J."/>
            <person name="Crous P."/>
            <person name="Grigoriev I."/>
        </authorList>
    </citation>
    <scope>NUCLEOTIDE SEQUENCE</scope>
    <source>
        <strain evidence="10">CBS 113979</strain>
    </source>
</reference>
<dbReference type="Pfam" id="PF00282">
    <property type="entry name" value="Pyridoxal_deC"/>
    <property type="match status" value="1"/>
</dbReference>
<dbReference type="AlphaFoldDB" id="A0A6G1H3F8"/>
<keyword evidence="4" id="KW-0210">Decarboxylase</keyword>
<dbReference type="PANTHER" id="PTHR45677">
    <property type="entry name" value="GLUTAMATE DECARBOXYLASE-RELATED"/>
    <property type="match status" value="1"/>
</dbReference>
<evidence type="ECO:0000313" key="10">
    <source>
        <dbReference type="EMBL" id="KAF1987592.1"/>
    </source>
</evidence>
<evidence type="ECO:0000313" key="11">
    <source>
        <dbReference type="Proteomes" id="UP000800041"/>
    </source>
</evidence>
<evidence type="ECO:0000256" key="8">
    <source>
        <dbReference type="PIRSR" id="PIRSR602129-50"/>
    </source>
</evidence>
<keyword evidence="10" id="KW-0808">Transferase</keyword>
<comment type="cofactor">
    <cofactor evidence="1 8">
        <name>pyridoxal 5'-phosphate</name>
        <dbReference type="ChEBI" id="CHEBI:597326"/>
    </cofactor>
</comment>
<dbReference type="Gene3D" id="3.90.1150.170">
    <property type="match status" value="1"/>
</dbReference>
<dbReference type="Pfam" id="PF22493">
    <property type="entry name" value="PUF_NOP9"/>
    <property type="match status" value="1"/>
</dbReference>
<dbReference type="InterPro" id="IPR011989">
    <property type="entry name" value="ARM-like"/>
</dbReference>
<organism evidence="10 11">
    <name type="scientific">Aulographum hederae CBS 113979</name>
    <dbReference type="NCBI Taxonomy" id="1176131"/>
    <lineage>
        <taxon>Eukaryota</taxon>
        <taxon>Fungi</taxon>
        <taxon>Dikarya</taxon>
        <taxon>Ascomycota</taxon>
        <taxon>Pezizomycotina</taxon>
        <taxon>Dothideomycetes</taxon>
        <taxon>Pleosporomycetidae</taxon>
        <taxon>Aulographales</taxon>
        <taxon>Aulographaceae</taxon>
    </lineage>
</organism>
<feature type="compositionally biased region" description="Basic residues" evidence="9">
    <location>
        <begin position="1"/>
        <end position="10"/>
    </location>
</feature>
<dbReference type="InterPro" id="IPR002129">
    <property type="entry name" value="PyrdxlP-dep_de-COase"/>
</dbReference>
<dbReference type="InterPro" id="IPR015424">
    <property type="entry name" value="PyrdxlP-dep_Trfase"/>
</dbReference>
<evidence type="ECO:0000256" key="4">
    <source>
        <dbReference type="ARBA" id="ARBA00022793"/>
    </source>
</evidence>
<gene>
    <name evidence="10" type="ORF">K402DRAFT_453291</name>
</gene>
<dbReference type="GO" id="GO:0005737">
    <property type="term" value="C:cytoplasm"/>
    <property type="evidence" value="ECO:0007669"/>
    <property type="project" value="TreeGrafter"/>
</dbReference>
<keyword evidence="6" id="KW-0456">Lyase</keyword>
<dbReference type="Proteomes" id="UP000800041">
    <property type="component" value="Unassembled WGS sequence"/>
</dbReference>
<keyword evidence="3" id="KW-0677">Repeat</keyword>
<dbReference type="GO" id="GO:0016831">
    <property type="term" value="F:carboxy-lyase activity"/>
    <property type="evidence" value="ECO:0007669"/>
    <property type="project" value="UniProtKB-KW"/>
</dbReference>
<dbReference type="InterPro" id="IPR016024">
    <property type="entry name" value="ARM-type_fold"/>
</dbReference>
<sequence>MPKENKKRGRRAEERKRKHDANDEDDTLRKKLKQSTDEPGATVSREVSEHDPTDDAVLQFAGPEEAPFVGMLDEEEQEYFKRADDMLEMNQFNDNEERALFLSNLYKEAEGKELKIAYSQSCSRMMERLIQSSSPGQLKRLFQSFSGQFLHLIHHRFASHCCEALFLHAAPMVTQEMTNPPKPDSSDPSDIFVPMEDLFLYALDELEGFFGFLMTDRYGSHILRTLLIVLSGDSLSSTSSKSLFQSKRKENVTISKAAHSETPALEKRAVPDSFHAALDKVIKDSVSGLDTTYLRALATHPTGNPVLQLLLKIELVHFGKQRAKDETSIIHKLLPDDTISEGTESASFVNGLVYDIVGSRLLEAIVEFAPSKLFKSLYREFFKERTDSLSRNEIAGYVVCKMMERVGKHDLADMMQSILPQVKGLVERGRTVVIKTLIDRCVAREVDTQPIAQQLETCCSGTNGFDIARLLKPGEDGGTDAVRKKSHQLQSDKTHGSLLAQAMIGAPGSLSELVFDSLVRSGPALSLKIAKDATASRTVQAALVSPHASIIFRRKMIQQFYGNIGEMALDPSASHVIDSIWEGTHGLAFIRERVAEELAENEASLRQSFVGRAVWRNWDMDLYKRRRGQWVSQSRKSAGNDGFVSFPEDQKEGKPKKTAIQLARERHAAKNKKTGHAKEQQPSHRDRESKLELETQTVDAPRTHANMTTNGLSLPDSSADHEPPLMRAGEVQELFKIIKHLTVPFIRQADQDAAHKFTGHGLAIQGQSPRTSLVEHHPPEKLASILNLDLPEVGKGKDGLVDILRIILQYSVNTWDQGFMDKLYGATNPVGIVSECILAVLNTNVHVYQVSPVLTLIEKHTAKAFAALYGFIGPHAGGISQPGGSASNQTSIIIARNNLYPETKTDGYGSRRFVLFTSAHGHYSLEKAAQMFGFGSKAVKSVPVDGSGKMIPTELEKAIESALSVGETPFYVNATAGTTVLGSYDSIDKIADVCQKHGLWLHVDGSWGGSVVFSDSLKKERLKGIARADTVAVTPHKMLGVPLTCSFLLGKDLRQFHKANTLPAGYLFHTENTPNAEIYDLADLTPQCGRKGDALKLFLGWSYYGKSGYATLIEHAFSVASHLYSLLNNNSKFIMVSREPLPCLQVCFYRARVGMLDDDPESTSRDTAEIVRRLVPRGFMIDYAPGQRGKFFRVVVGRDTRKETVEGLVKAIEIVAAEVDAER</sequence>
<feature type="modified residue" description="N6-(pyridoxal phosphate)lysine" evidence="8">
    <location>
        <position position="1037"/>
    </location>
</feature>
<dbReference type="PANTHER" id="PTHR45677:SF8">
    <property type="entry name" value="CYSTEINE SULFINIC ACID DECARBOXYLASE"/>
    <property type="match status" value="1"/>
</dbReference>
<dbReference type="Gene3D" id="1.25.10.10">
    <property type="entry name" value="Leucine-rich Repeat Variant"/>
    <property type="match status" value="2"/>
</dbReference>
<dbReference type="SUPFAM" id="SSF53383">
    <property type="entry name" value="PLP-dependent transferases"/>
    <property type="match status" value="1"/>
</dbReference>
<dbReference type="InterPro" id="IPR015421">
    <property type="entry name" value="PyrdxlP-dep_Trfase_major"/>
</dbReference>
<keyword evidence="5 8" id="KW-0663">Pyridoxal phosphate</keyword>
<dbReference type="GO" id="GO:0016740">
    <property type="term" value="F:transferase activity"/>
    <property type="evidence" value="ECO:0007669"/>
    <property type="project" value="UniProtKB-KW"/>
</dbReference>
<dbReference type="OrthoDB" id="392571at2759"/>
<dbReference type="SMART" id="SM00025">
    <property type="entry name" value="Pumilio"/>
    <property type="match status" value="7"/>
</dbReference>
<dbReference type="GO" id="GO:0019752">
    <property type="term" value="P:carboxylic acid metabolic process"/>
    <property type="evidence" value="ECO:0007669"/>
    <property type="project" value="InterPro"/>
</dbReference>
<comment type="similarity">
    <text evidence="2">Belongs to the group II decarboxylase family.</text>
</comment>
<dbReference type="InterPro" id="IPR001313">
    <property type="entry name" value="Pumilio_RNA-bd_rpt"/>
</dbReference>
<evidence type="ECO:0000256" key="6">
    <source>
        <dbReference type="ARBA" id="ARBA00023239"/>
    </source>
</evidence>
<dbReference type="Gene3D" id="3.40.640.10">
    <property type="entry name" value="Type I PLP-dependent aspartate aminotransferase-like (Major domain)"/>
    <property type="match status" value="1"/>
</dbReference>
<keyword evidence="11" id="KW-1185">Reference proteome</keyword>
<evidence type="ECO:0000256" key="2">
    <source>
        <dbReference type="ARBA" id="ARBA00009533"/>
    </source>
</evidence>
<feature type="compositionally biased region" description="Basic and acidic residues" evidence="9">
    <location>
        <begin position="676"/>
        <end position="693"/>
    </location>
</feature>
<evidence type="ECO:0000256" key="3">
    <source>
        <dbReference type="ARBA" id="ARBA00022737"/>
    </source>
</evidence>
<protein>
    <submittedName>
        <fullName evidence="10">PLP-dependent transferase</fullName>
    </submittedName>
</protein>
<comment type="function">
    <text evidence="7">RNA-binding nucleolar protein required for pre-rRNA processing. Involved in production of 18S rRNA and assembly of small ribosomal subunit.</text>
</comment>
<feature type="region of interest" description="Disordered" evidence="9">
    <location>
        <begin position="1"/>
        <end position="53"/>
    </location>
</feature>
<dbReference type="SUPFAM" id="SSF48371">
    <property type="entry name" value="ARM repeat"/>
    <property type="match status" value="1"/>
</dbReference>
<dbReference type="GO" id="GO:0030170">
    <property type="term" value="F:pyridoxal phosphate binding"/>
    <property type="evidence" value="ECO:0007669"/>
    <property type="project" value="InterPro"/>
</dbReference>
<proteinExistence type="inferred from homology"/>
<evidence type="ECO:0000256" key="1">
    <source>
        <dbReference type="ARBA" id="ARBA00001933"/>
    </source>
</evidence>
<evidence type="ECO:0000256" key="9">
    <source>
        <dbReference type="SAM" id="MobiDB-lite"/>
    </source>
</evidence>
<dbReference type="EMBL" id="ML977151">
    <property type="protein sequence ID" value="KAF1987592.1"/>
    <property type="molecule type" value="Genomic_DNA"/>
</dbReference>
<evidence type="ECO:0000256" key="7">
    <source>
        <dbReference type="ARBA" id="ARBA00024893"/>
    </source>
</evidence>
<accession>A0A6G1H3F8</accession>
<name>A0A6G1H3F8_9PEZI</name>
<dbReference type="GO" id="GO:0003723">
    <property type="term" value="F:RNA binding"/>
    <property type="evidence" value="ECO:0007669"/>
    <property type="project" value="InterPro"/>
</dbReference>
<evidence type="ECO:0000256" key="5">
    <source>
        <dbReference type="ARBA" id="ARBA00022898"/>
    </source>
</evidence>
<feature type="compositionally biased region" description="Polar residues" evidence="9">
    <location>
        <begin position="705"/>
        <end position="716"/>
    </location>
</feature>
<feature type="region of interest" description="Disordered" evidence="9">
    <location>
        <begin position="629"/>
        <end position="719"/>
    </location>
</feature>